<dbReference type="PANTHER" id="PTHR35841:SF1">
    <property type="entry name" value="PHOSPHONATES-BINDING PERIPLASMIC PROTEIN"/>
    <property type="match status" value="1"/>
</dbReference>
<accession>A0A932GNL5</accession>
<sequence length="300" mass="33010">MGRSPEFLLALIFCTLLLWGSAWAAPLQAEWPEHRIRLALGSQSPFPQALQHYQPLVNYLERKIGIPMDLVQVPEASDQLRRLDQGSVDLALVDGAVYWKYRSRLDLLGIQRIRGSLQRRALLAVRSTASIRTPADLDGKPMASADDWDTLGTLWILSAAGPEVQPRFVRASSYVAALQDVILGRAEGAAVEEDVFRHFFSRYPRYRGSVRVIATSPFFSNLALVVRRTLSAAARREFQSVVRSMGETLEGAAVLAAIGIGGFVPVDAGFFKEEELLLSRLARLGAKGDLHGVPAAIFAK</sequence>
<comment type="caution">
    <text evidence="1">The sequence shown here is derived from an EMBL/GenBank/DDBJ whole genome shotgun (WGS) entry which is preliminary data.</text>
</comment>
<organism evidence="1 2">
    <name type="scientific">Tectimicrobiota bacterium</name>
    <dbReference type="NCBI Taxonomy" id="2528274"/>
    <lineage>
        <taxon>Bacteria</taxon>
        <taxon>Pseudomonadati</taxon>
        <taxon>Nitrospinota/Tectimicrobiota group</taxon>
        <taxon>Candidatus Tectimicrobiota</taxon>
    </lineage>
</organism>
<gene>
    <name evidence="1" type="ORF">HYY65_03500</name>
</gene>
<protein>
    <submittedName>
        <fullName evidence="1">Phosphate/phosphite/phosphonate ABC transporter substrate-binding protein</fullName>
    </submittedName>
</protein>
<dbReference type="Gene3D" id="3.40.190.10">
    <property type="entry name" value="Periplasmic binding protein-like II"/>
    <property type="match status" value="2"/>
</dbReference>
<evidence type="ECO:0000313" key="1">
    <source>
        <dbReference type="EMBL" id="MBI3014135.1"/>
    </source>
</evidence>
<dbReference type="SUPFAM" id="SSF53850">
    <property type="entry name" value="Periplasmic binding protein-like II"/>
    <property type="match status" value="1"/>
</dbReference>
<dbReference type="Pfam" id="PF12974">
    <property type="entry name" value="Phosphonate-bd"/>
    <property type="match status" value="1"/>
</dbReference>
<dbReference type="AlphaFoldDB" id="A0A932GNL5"/>
<dbReference type="PANTHER" id="PTHR35841">
    <property type="entry name" value="PHOSPHONATES-BINDING PERIPLASMIC PROTEIN"/>
    <property type="match status" value="1"/>
</dbReference>
<dbReference type="EMBL" id="JACPSX010000058">
    <property type="protein sequence ID" value="MBI3014135.1"/>
    <property type="molecule type" value="Genomic_DNA"/>
</dbReference>
<name>A0A932GNL5_UNCTE</name>
<dbReference type="Proteomes" id="UP000741360">
    <property type="component" value="Unassembled WGS sequence"/>
</dbReference>
<proteinExistence type="predicted"/>
<evidence type="ECO:0000313" key="2">
    <source>
        <dbReference type="Proteomes" id="UP000741360"/>
    </source>
</evidence>
<reference evidence="1" key="1">
    <citation type="submission" date="2020-07" db="EMBL/GenBank/DDBJ databases">
        <title>Huge and variable diversity of episymbiotic CPR bacteria and DPANN archaea in groundwater ecosystems.</title>
        <authorList>
            <person name="He C.Y."/>
            <person name="Keren R."/>
            <person name="Whittaker M."/>
            <person name="Farag I.F."/>
            <person name="Doudna J."/>
            <person name="Cate J.H.D."/>
            <person name="Banfield J.F."/>
        </authorList>
    </citation>
    <scope>NUCLEOTIDE SEQUENCE</scope>
    <source>
        <strain evidence="1">NC_groundwater_717_Ag_S-0.2um_59_8</strain>
    </source>
</reference>